<evidence type="ECO:0000256" key="9">
    <source>
        <dbReference type="ARBA" id="ARBA00023157"/>
    </source>
</evidence>
<keyword evidence="7" id="KW-0084">Basement membrane</keyword>
<reference evidence="15" key="1">
    <citation type="submission" date="2021-09" db="EMBL/GenBank/DDBJ databases">
        <authorList>
            <consortium name="Pathogen Informatics"/>
        </authorList>
    </citation>
    <scope>NUCLEOTIDE SEQUENCE</scope>
</reference>
<dbReference type="SMART" id="SM00209">
    <property type="entry name" value="TSP1"/>
    <property type="match status" value="7"/>
</dbReference>
<dbReference type="FunFam" id="4.10.410.10:FF:000020">
    <property type="entry name" value="Collagen, type VI, alpha 3"/>
    <property type="match status" value="4"/>
</dbReference>
<sequence>MRLLYCLAAVICCIPVMIQAWNIFTFFSTKQEKNQISLYPGSPLETDPSLLRSRRQAYQVYQGSDTSITMDKTGRVESGPWGPWTLEKQCSKTCGGGVQMERRTCKYDTFLVICICIEYDAKNGECTGPSIRYISCNIEECIGNVKDFRAIQCSEYDDTPLDGNYYKWLPYPGKNKCELTCKPHNANFYYKWADKVIDGTRCDYRTNDICVEGVCLPVGCDNKLGSAMKNDKCGKCGGDGSLCKTVEGYFDERNLSPGYHNIIRLPVGATSILVEELHSTTNSLAIKNTTDYYYLNGNYQIQLTDKDLEIGGTLFEYDTRKNLDHPFEKLTAKGPTTEELIIALLFQRGNRDGAIKYEFSVPLEDEIPYIYKLDQWSSCSATCGKGIQIRTPYCIENTSGKRVSDDICEEHNVTKPISEKVCETIDCEAEWYKGEWEPCSVSCGENGIQYRVIYCHQVFLDGKRITIDDDNCSMERPAIQRPCNRFSCPEWQAGPWSACSEKCGDAFQYRSVTCRSAKEGEEGKLLPAEACDGETMETQRNCNLGPCQGLNFVTTEWKLCEQCNDTEEIRNVTCEDINGRLYPLEKCLNGNSTEIPIDVRPCSSPQPCNYEWHTSEWSKCSTECGHGHNSRRVVCAIHQLGCLTVVDDGHCNLENKPEAIKNCTNEEKCNGTYYTGPWSKCSAECGGGTQNRMIVCLNYDQKPVPEWCDEAEKPSEEQDCNVEACPKCDDSEFGCCPDNVTMAIGPYLAGCSNCSSSLFGCCNDNVTEAQSITGEGCAEFVEMEGSGEGIEHSIKSIEDELCEVVNEKTGEKAMVACWNGTIDNTSTIEKLLLEVEDLFFNATYDNETKHCTKTEFGCCPDWTTIAEGKNNEGCPQFVLGVCNETKFGCCPDEVTLARGSNFEGCGEPTCAASLYGCCKDRKTIAFGPHYFGCERSSFPCELSTYGCCPDGETAALGKNGSGCGENCLTTKFGCCPDGKTTAKGVDNKGCGCKYAQYGCCPDGKTTAKGLKNYGCPISCAQSQYGCCPDGKTSAHGLNKEGCPCQYTQYGCCPDGETTALGPMNEGCDDCRYAKYGCCPDSEIRAIGLQYAGCPSTTPAPFIIGGSIAPEKIISCSLSQDQGTICHPGYKLLWYYDTGEGRCKQFWYGGCDGNENRFATKEQCEAVCVKPPGTGRCFLPKVEGPLRCNQLSARYWYDYTTKQCGAFWWRGCLGNDNNFENWEECQNFCADIGPIKKSKNASSRLKTIQIDEFMTSVSPLEYSRFDVSNEFADGDDTLISIEQKTSIPHQQPLPVFIPNDRQLGLSQESLQVPLPQPHQPSPIPQKQLTTEEVCQSTADSGPCGNYVDMYYYDSFTDRCHLFIYGGCGGNLNRFKTQEECEARCSHVGASRRNFGRTQSLPTAQQNELIPVALPKSGSFDVPTMRRSRDACNERMDVGRCNGAFQSYYFERATGTCEPFRYSGCGGNANRFQTKEQCEDLCVHRASGVKSGTHPSFIPDQALKHLIPISDASHKVESVSKCELSKDTGPCNRFVTKWYYNKIDGTCTRFHYGGCGGTDNRFDSEQQCKNECGNFTDPCKLPKVNGPCSGKHKRYYFNSDTGRCERFEYGGCLGNTNNFLHLADCEAKCLSSEKHFNWENLLTTRRCSLPKISESCRPIVKRYYYDESLGECLPFFYGNCIGNENGFDSINDCIDNCTMHSNIQDFETNVISFDGHVNRFQKNIRHNVYGAPNVHVENGNHLSDNFEKFSIPETSSTKSIATTTSAEKAIMEFDQVYDNEEKVIMVDTVEGLENESFFSLPELCLLPQDAGPCFGEILRWRYDSETNRCETFIYTGCGHNANYFTSEEACLRACGEYRNSDVCTMKVDRGQCELGITKWYYNVDTGQCHVFIYTGCGGNGNRFSSKAECEHLCTSEILFYTGNDDEKDICQLDRESGPCADPVTQWYFDSRISRCMQFTYGGCRGNGNRFNNQELCEQRCLEKNKMKGIIDRTEDSCLLPLEIGSCQDNQQRWYFDKSVGYCKTFMYSGCEGNQNRFFNEDECIHHCSVYLYKRQLKVSRPKLILFGYNPAPIGSTITLRCKANGQFPIQWHENGMLLQIPNDDQRIYMNDDHSEVHITNIHESDVADYSCSVGINAILSNSIHLDVKDVEIIESCMDKGNQITCKLITKIGLCTNPRYSSFCCHTCSLFLLSNKFT</sequence>
<dbReference type="GO" id="GO:0016477">
    <property type="term" value="P:cell migration"/>
    <property type="evidence" value="ECO:0007669"/>
    <property type="project" value="UniProtKB-ARBA"/>
</dbReference>
<dbReference type="InterPro" id="IPR003599">
    <property type="entry name" value="Ig_sub"/>
</dbReference>
<evidence type="ECO:0000259" key="14">
    <source>
        <dbReference type="PROSITE" id="PS50900"/>
    </source>
</evidence>
<dbReference type="InterPro" id="IPR013273">
    <property type="entry name" value="ADAMTS/ADAMTS-like"/>
</dbReference>
<gene>
    <name evidence="15" type="ORF">CJOHNSTONI_LOCUS4362</name>
</gene>
<evidence type="ECO:0008006" key="17">
    <source>
        <dbReference type="Google" id="ProtNLM"/>
    </source>
</evidence>
<dbReference type="InterPro" id="IPR050098">
    <property type="entry name" value="TFPI/VKTCI-like"/>
</dbReference>
<dbReference type="PANTHER" id="PTHR10083:SF374">
    <property type="entry name" value="BPTI_KUNITZ INHIBITOR DOMAIN-CONTAINING PROTEIN"/>
    <property type="match status" value="1"/>
</dbReference>
<feature type="chain" id="PRO_5035257643" description="Papilin" evidence="11">
    <location>
        <begin position="21"/>
        <end position="2195"/>
    </location>
</feature>
<organism evidence="15 16">
    <name type="scientific">Cercopithifilaria johnstoni</name>
    <dbReference type="NCBI Taxonomy" id="2874296"/>
    <lineage>
        <taxon>Eukaryota</taxon>
        <taxon>Metazoa</taxon>
        <taxon>Ecdysozoa</taxon>
        <taxon>Nematoda</taxon>
        <taxon>Chromadorea</taxon>
        <taxon>Rhabditida</taxon>
        <taxon>Spirurina</taxon>
        <taxon>Spiruromorpha</taxon>
        <taxon>Filarioidea</taxon>
        <taxon>Onchocercidae</taxon>
        <taxon>Cercopithifilaria</taxon>
    </lineage>
</organism>
<feature type="domain" description="BPTI/Kunitz inhibitor" evidence="12">
    <location>
        <begin position="1802"/>
        <end position="1852"/>
    </location>
</feature>
<dbReference type="InterPro" id="IPR010909">
    <property type="entry name" value="PLAC"/>
</dbReference>
<feature type="domain" description="BPTI/Kunitz inhibitor" evidence="12">
    <location>
        <begin position="1645"/>
        <end position="1695"/>
    </location>
</feature>
<evidence type="ECO:0000256" key="3">
    <source>
        <dbReference type="ARBA" id="ARBA00022525"/>
    </source>
</evidence>
<dbReference type="InterPro" id="IPR036179">
    <property type="entry name" value="Ig-like_dom_sf"/>
</dbReference>
<dbReference type="GO" id="GO:0009653">
    <property type="term" value="P:anatomical structure morphogenesis"/>
    <property type="evidence" value="ECO:0007669"/>
    <property type="project" value="UniProtKB-ARBA"/>
</dbReference>
<feature type="domain" description="Ig-like" evidence="13">
    <location>
        <begin position="2059"/>
        <end position="2131"/>
    </location>
</feature>
<evidence type="ECO:0000259" key="12">
    <source>
        <dbReference type="PROSITE" id="PS50279"/>
    </source>
</evidence>
<keyword evidence="8" id="KW-0722">Serine protease inhibitor</keyword>
<feature type="disulfide bond" evidence="10">
    <location>
        <begin position="90"/>
        <end position="136"/>
    </location>
</feature>
<dbReference type="InterPro" id="IPR010294">
    <property type="entry name" value="ADAMTS_spacer1"/>
</dbReference>
<dbReference type="Pfam" id="PF19236">
    <property type="entry name" value="ADAMTS_CR_3"/>
    <property type="match status" value="1"/>
</dbReference>
<dbReference type="GO" id="GO:0030198">
    <property type="term" value="P:extracellular matrix organization"/>
    <property type="evidence" value="ECO:0007669"/>
    <property type="project" value="InterPro"/>
</dbReference>
<dbReference type="PROSITE" id="PS50835">
    <property type="entry name" value="IG_LIKE"/>
    <property type="match status" value="1"/>
</dbReference>
<evidence type="ECO:0000256" key="6">
    <source>
        <dbReference type="ARBA" id="ARBA00022737"/>
    </source>
</evidence>
<dbReference type="Proteomes" id="UP000746747">
    <property type="component" value="Unassembled WGS sequence"/>
</dbReference>
<evidence type="ECO:0000256" key="8">
    <source>
        <dbReference type="ARBA" id="ARBA00022900"/>
    </source>
</evidence>
<keyword evidence="6" id="KW-0677">Repeat</keyword>
<dbReference type="SMART" id="SM00409">
    <property type="entry name" value="IG"/>
    <property type="match status" value="1"/>
</dbReference>
<evidence type="ECO:0000256" key="4">
    <source>
        <dbReference type="ARBA" id="ARBA00022690"/>
    </source>
</evidence>
<accession>A0A8J2M3A3</accession>
<comment type="subcellular location">
    <subcellularLocation>
        <location evidence="1">Secreted</location>
        <location evidence="1">Extracellular space</location>
        <location evidence="1">Extracellular matrix</location>
        <location evidence="1">Basement membrane</location>
    </subcellularLocation>
</comment>
<dbReference type="SMART" id="SM00131">
    <property type="entry name" value="KU"/>
    <property type="match status" value="11"/>
</dbReference>
<dbReference type="Pfam" id="PF00090">
    <property type="entry name" value="TSP_1"/>
    <property type="match status" value="1"/>
</dbReference>
<dbReference type="CDD" id="cd00109">
    <property type="entry name" value="Kunitz-type"/>
    <property type="match status" value="7"/>
</dbReference>
<dbReference type="EMBL" id="CAKAEH010001294">
    <property type="protein sequence ID" value="CAG9534206.1"/>
    <property type="molecule type" value="Genomic_DNA"/>
</dbReference>
<feature type="domain" description="BPTI/Kunitz inhibitor" evidence="12">
    <location>
        <begin position="1520"/>
        <end position="1570"/>
    </location>
</feature>
<dbReference type="InterPro" id="IPR020901">
    <property type="entry name" value="Prtase_inh_Kunz-CS"/>
</dbReference>
<dbReference type="PROSITE" id="PS50900">
    <property type="entry name" value="PLAC"/>
    <property type="match status" value="1"/>
</dbReference>
<dbReference type="Pfam" id="PF00014">
    <property type="entry name" value="Kunitz_BPTI"/>
    <property type="match status" value="11"/>
</dbReference>
<dbReference type="PRINTS" id="PR01857">
    <property type="entry name" value="ADAMTSFAMILY"/>
</dbReference>
<evidence type="ECO:0000256" key="11">
    <source>
        <dbReference type="SAM" id="SignalP"/>
    </source>
</evidence>
<keyword evidence="2" id="KW-0217">Developmental protein</keyword>
<feature type="disulfide bond" evidence="10">
    <location>
        <begin position="105"/>
        <end position="126"/>
    </location>
</feature>
<dbReference type="PANTHER" id="PTHR10083">
    <property type="entry name" value="KUNITZ-TYPE PROTEASE INHIBITOR-RELATED"/>
    <property type="match status" value="1"/>
</dbReference>
<feature type="domain" description="BPTI/Kunitz inhibitor" evidence="12">
    <location>
        <begin position="1176"/>
        <end position="1228"/>
    </location>
</feature>
<feature type="signal peptide" evidence="11">
    <location>
        <begin position="1"/>
        <end position="20"/>
    </location>
</feature>
<keyword evidence="4" id="KW-0646">Protease inhibitor</keyword>
<dbReference type="GO" id="GO:0004867">
    <property type="term" value="F:serine-type endopeptidase inhibitor activity"/>
    <property type="evidence" value="ECO:0007669"/>
    <property type="project" value="UniProtKB-KW"/>
</dbReference>
<dbReference type="InterPro" id="IPR002223">
    <property type="entry name" value="Kunitz_BPTI"/>
</dbReference>
<dbReference type="OrthoDB" id="5781878at2759"/>
<dbReference type="FunFam" id="2.20.100.10:FF:000005">
    <property type="entry name" value="ADAM metallopeptidase with thrombospondin type 1 motif 9"/>
    <property type="match status" value="1"/>
</dbReference>
<dbReference type="InterPro" id="IPR036383">
    <property type="entry name" value="TSP1_rpt_sf"/>
</dbReference>
<dbReference type="CDD" id="cd22635">
    <property type="entry name" value="Kunitz_papilin"/>
    <property type="match status" value="1"/>
</dbReference>
<dbReference type="InterPro" id="IPR007110">
    <property type="entry name" value="Ig-like_dom"/>
</dbReference>
<dbReference type="GO" id="GO:0005604">
    <property type="term" value="C:basement membrane"/>
    <property type="evidence" value="ECO:0007669"/>
    <property type="project" value="UniProtKB-SubCell"/>
</dbReference>
<dbReference type="InterPro" id="IPR013783">
    <property type="entry name" value="Ig-like_fold"/>
</dbReference>
<feature type="domain" description="BPTI/Kunitz inhibitor" evidence="12">
    <location>
        <begin position="1928"/>
        <end position="1978"/>
    </location>
</feature>
<feature type="domain" description="BPTI/Kunitz inhibitor" evidence="12">
    <location>
        <begin position="1430"/>
        <end position="1480"/>
    </location>
</feature>
<dbReference type="FunFam" id="2.60.120.830:FF:000001">
    <property type="entry name" value="A disintegrin and metalloproteinase with thrombospondin motifs 1"/>
    <property type="match status" value="1"/>
</dbReference>
<evidence type="ECO:0000256" key="5">
    <source>
        <dbReference type="ARBA" id="ARBA00022729"/>
    </source>
</evidence>
<keyword evidence="3" id="KW-0964">Secreted</keyword>
<feature type="domain" description="BPTI/Kunitz inhibitor" evidence="12">
    <location>
        <begin position="1333"/>
        <end position="1383"/>
    </location>
</feature>
<feature type="domain" description="PLAC" evidence="14">
    <location>
        <begin position="2150"/>
        <end position="2189"/>
    </location>
</feature>
<evidence type="ECO:0000256" key="2">
    <source>
        <dbReference type="ARBA" id="ARBA00022473"/>
    </source>
</evidence>
<dbReference type="InterPro" id="IPR045371">
    <property type="entry name" value="ADAMTS_CR_3"/>
</dbReference>
<keyword evidence="5 11" id="KW-0732">Signal</keyword>
<dbReference type="PROSITE" id="PS50092">
    <property type="entry name" value="TSP1"/>
    <property type="match status" value="6"/>
</dbReference>
<dbReference type="Gene3D" id="4.10.410.10">
    <property type="entry name" value="Pancreatic trypsin inhibitor Kunitz domain"/>
    <property type="match status" value="11"/>
</dbReference>
<feature type="domain" description="BPTI/Kunitz inhibitor" evidence="12">
    <location>
        <begin position="1995"/>
        <end position="2045"/>
    </location>
</feature>
<comment type="caution">
    <text evidence="15">The sequence shown here is derived from an EMBL/GenBank/DDBJ whole genome shotgun (WGS) entry which is preliminary data.</text>
</comment>
<dbReference type="SUPFAM" id="SSF48726">
    <property type="entry name" value="Immunoglobulin"/>
    <property type="match status" value="1"/>
</dbReference>
<feature type="domain" description="BPTI/Kunitz inhibitor" evidence="12">
    <location>
        <begin position="1861"/>
        <end position="1911"/>
    </location>
</feature>
<evidence type="ECO:0000259" key="13">
    <source>
        <dbReference type="PROSITE" id="PS50835"/>
    </source>
</evidence>
<dbReference type="GO" id="GO:0005615">
    <property type="term" value="C:extracellular space"/>
    <property type="evidence" value="ECO:0007669"/>
    <property type="project" value="TreeGrafter"/>
</dbReference>
<feature type="domain" description="BPTI/Kunitz inhibitor" evidence="12">
    <location>
        <begin position="1115"/>
        <end position="1167"/>
    </location>
</feature>
<dbReference type="Pfam" id="PF19030">
    <property type="entry name" value="TSP1_ADAMTS"/>
    <property type="match status" value="5"/>
</dbReference>
<feature type="domain" description="BPTI/Kunitz inhibitor" evidence="12">
    <location>
        <begin position="1577"/>
        <end position="1627"/>
    </location>
</feature>
<dbReference type="PROSITE" id="PS50279">
    <property type="entry name" value="BPTI_KUNITZ_2"/>
    <property type="match status" value="11"/>
</dbReference>
<evidence type="ECO:0000256" key="10">
    <source>
        <dbReference type="PIRSR" id="PIRSR613273-3"/>
    </source>
</evidence>
<keyword evidence="7" id="KW-0272">Extracellular matrix</keyword>
<dbReference type="Gene3D" id="2.60.120.830">
    <property type="match status" value="1"/>
</dbReference>
<dbReference type="InterPro" id="IPR036880">
    <property type="entry name" value="Kunitz_BPTI_sf"/>
</dbReference>
<dbReference type="Pfam" id="PF05986">
    <property type="entry name" value="ADAMTS_spacer1"/>
    <property type="match status" value="1"/>
</dbReference>
<dbReference type="SUPFAM" id="SSF82895">
    <property type="entry name" value="TSP-1 type 1 repeat"/>
    <property type="match status" value="6"/>
</dbReference>
<protein>
    <recommendedName>
        <fullName evidence="17">Papilin</fullName>
    </recommendedName>
</protein>
<dbReference type="Pfam" id="PF08686">
    <property type="entry name" value="PLAC"/>
    <property type="match status" value="1"/>
</dbReference>
<keyword evidence="9 10" id="KW-1015">Disulfide bond</keyword>
<evidence type="ECO:0000256" key="7">
    <source>
        <dbReference type="ARBA" id="ARBA00022869"/>
    </source>
</evidence>
<evidence type="ECO:0000256" key="1">
    <source>
        <dbReference type="ARBA" id="ARBA00004302"/>
    </source>
</evidence>
<dbReference type="PROSITE" id="PS00280">
    <property type="entry name" value="BPTI_KUNITZ_1"/>
    <property type="match status" value="9"/>
</dbReference>
<keyword evidence="16" id="KW-1185">Reference proteome</keyword>
<evidence type="ECO:0000313" key="16">
    <source>
        <dbReference type="Proteomes" id="UP000746747"/>
    </source>
</evidence>
<proteinExistence type="predicted"/>
<evidence type="ECO:0000313" key="15">
    <source>
        <dbReference type="EMBL" id="CAG9534206.1"/>
    </source>
</evidence>
<dbReference type="SUPFAM" id="SSF57362">
    <property type="entry name" value="BPTI-like"/>
    <property type="match status" value="11"/>
</dbReference>
<dbReference type="PRINTS" id="PR00759">
    <property type="entry name" value="BASICPTASE"/>
</dbReference>
<dbReference type="Gene3D" id="2.60.40.10">
    <property type="entry name" value="Immunoglobulins"/>
    <property type="match status" value="1"/>
</dbReference>
<dbReference type="Gene3D" id="2.20.100.10">
    <property type="entry name" value="Thrombospondin type-1 (TSP1) repeat"/>
    <property type="match status" value="5"/>
</dbReference>
<name>A0A8J2M3A3_9BILA</name>
<dbReference type="InterPro" id="IPR000884">
    <property type="entry name" value="TSP1_rpt"/>
</dbReference>
<feature type="disulfide bond" evidence="10">
    <location>
        <begin position="94"/>
        <end position="141"/>
    </location>
</feature>